<keyword evidence="3" id="KW-0539">Nucleus</keyword>
<feature type="compositionally biased region" description="Basic and acidic residues" evidence="4">
    <location>
        <begin position="56"/>
        <end position="87"/>
    </location>
</feature>
<evidence type="ECO:0000256" key="1">
    <source>
        <dbReference type="ARBA" id="ARBA00004123"/>
    </source>
</evidence>
<keyword evidence="6" id="KW-1185">Reference proteome</keyword>
<dbReference type="AlphaFoldDB" id="A0A8C8D1R3"/>
<feature type="compositionally biased region" description="Basic residues" evidence="4">
    <location>
        <begin position="1"/>
        <end position="10"/>
    </location>
</feature>
<dbReference type="Ensembl" id="ENSOTST00005021354.2">
    <property type="protein sequence ID" value="ENSOTSP00005019638.1"/>
    <property type="gene ID" value="ENSOTSG00005009462.2"/>
</dbReference>
<comment type="subcellular location">
    <subcellularLocation>
        <location evidence="1">Nucleus</location>
    </subcellularLocation>
</comment>
<dbReference type="PANTHER" id="PTHR14152:SF5">
    <property type="entry name" value="U4_U6.U5 TRI-SNRNP-ASSOCIATED PROTEIN 1"/>
    <property type="match status" value="1"/>
</dbReference>
<name>A0A8C8D1R3_ONCTS</name>
<evidence type="ECO:0000313" key="5">
    <source>
        <dbReference type="Ensembl" id="ENSOTSP00005019638.1"/>
    </source>
</evidence>
<feature type="region of interest" description="Disordered" evidence="4">
    <location>
        <begin position="371"/>
        <end position="403"/>
    </location>
</feature>
<feature type="compositionally biased region" description="Basic residues" evidence="4">
    <location>
        <begin position="25"/>
        <end position="34"/>
    </location>
</feature>
<dbReference type="PANTHER" id="PTHR14152">
    <property type="entry name" value="SQUAMOUS CELL CARCINOMA ANTIGEN RECOGNISED BY CYTOTOXIC T LYMPHOCYTES"/>
    <property type="match status" value="1"/>
</dbReference>
<feature type="compositionally biased region" description="Basic and acidic residues" evidence="4">
    <location>
        <begin position="35"/>
        <end position="47"/>
    </location>
</feature>
<feature type="compositionally biased region" description="Basic and acidic residues" evidence="4">
    <location>
        <begin position="11"/>
        <end position="24"/>
    </location>
</feature>
<dbReference type="GeneTree" id="ENSGT00940000168756"/>
<dbReference type="GO" id="GO:0000481">
    <property type="term" value="P:maturation of 5S rRNA"/>
    <property type="evidence" value="ECO:0007669"/>
    <property type="project" value="TreeGrafter"/>
</dbReference>
<gene>
    <name evidence="5" type="primary">SART1</name>
</gene>
<dbReference type="GO" id="GO:0046540">
    <property type="term" value="C:U4/U6 x U5 tri-snRNP complex"/>
    <property type="evidence" value="ECO:0007669"/>
    <property type="project" value="TreeGrafter"/>
</dbReference>
<evidence type="ECO:0008006" key="7">
    <source>
        <dbReference type="Google" id="ProtNLM"/>
    </source>
</evidence>
<comment type="similarity">
    <text evidence="2">Belongs to the SNU66/SART1 family.</text>
</comment>
<dbReference type="InterPro" id="IPR005011">
    <property type="entry name" value="SNU66/SART1"/>
</dbReference>
<accession>A0A8C8D1R3</accession>
<dbReference type="GO" id="GO:0045292">
    <property type="term" value="P:mRNA cis splicing, via spliceosome"/>
    <property type="evidence" value="ECO:0007669"/>
    <property type="project" value="TreeGrafter"/>
</dbReference>
<evidence type="ECO:0000256" key="3">
    <source>
        <dbReference type="ARBA" id="ARBA00023242"/>
    </source>
</evidence>
<proteinExistence type="inferred from homology"/>
<feature type="compositionally biased region" description="Basic and acidic residues" evidence="4">
    <location>
        <begin position="394"/>
        <end position="403"/>
    </location>
</feature>
<sequence>KMGSSKKHKEKGRDKDKDAEERGHREHKKHRHKDRERDKERDGNREREKRKRSRSKERSVRGSERDGRSKGERSTGEPRVKKEKVEPGCEGTGKYIKLGTKEQPIVAETINPVYIKQQKEMREKLAALKEKRLLNKKLGKVKTLAEEDWLDDTVAWVERSRKMSKEKELAEKRAKLLQEMDEEFGVSNLVEEEFGQTKKVAYSSRDLKGLTVQHKMESFNEGETVILTLQDKDVLDEEGGDVLVNVGLVDKENAEKNVELKKKKPDYKAYEEDESVDDMVTFKPRTVLGKYDEEIDGEKKKSFRLSKGGCAEGERERELQAIRETLRNQAQSLEMPVLAIASEYYTPQEMVGFKKTKQRVRKIRKKEKALPDELQLDDTRNTDFGSRARGRGRKQLDEEGQEGVKERVIIPGLDVPQQSDDIRMLLKKMSSSDTPLGTVALLQEKQKSQKTPYIVLSGSGKSMNANNITK</sequence>
<evidence type="ECO:0000256" key="4">
    <source>
        <dbReference type="SAM" id="MobiDB-lite"/>
    </source>
</evidence>
<evidence type="ECO:0000313" key="6">
    <source>
        <dbReference type="Proteomes" id="UP000694402"/>
    </source>
</evidence>
<protein>
    <recommendedName>
        <fullName evidence="7">U4/U6.U5 tri-snRNP-associated protein 1</fullName>
    </recommendedName>
</protein>
<organism evidence="5 6">
    <name type="scientific">Oncorhynchus tshawytscha</name>
    <name type="common">Chinook salmon</name>
    <name type="synonym">Salmo tshawytscha</name>
    <dbReference type="NCBI Taxonomy" id="74940"/>
    <lineage>
        <taxon>Eukaryota</taxon>
        <taxon>Metazoa</taxon>
        <taxon>Chordata</taxon>
        <taxon>Craniata</taxon>
        <taxon>Vertebrata</taxon>
        <taxon>Euteleostomi</taxon>
        <taxon>Actinopterygii</taxon>
        <taxon>Neopterygii</taxon>
        <taxon>Teleostei</taxon>
        <taxon>Protacanthopterygii</taxon>
        <taxon>Salmoniformes</taxon>
        <taxon>Salmonidae</taxon>
        <taxon>Salmoninae</taxon>
        <taxon>Oncorhynchus</taxon>
    </lineage>
</organism>
<reference evidence="5" key="1">
    <citation type="submission" date="2025-08" db="UniProtKB">
        <authorList>
            <consortium name="Ensembl"/>
        </authorList>
    </citation>
    <scope>IDENTIFICATION</scope>
</reference>
<dbReference type="Pfam" id="PF03343">
    <property type="entry name" value="SART-1"/>
    <property type="match status" value="1"/>
</dbReference>
<dbReference type="Proteomes" id="UP000694402">
    <property type="component" value="Unassembled WGS sequence"/>
</dbReference>
<reference evidence="5" key="2">
    <citation type="submission" date="2025-09" db="UniProtKB">
        <authorList>
            <consortium name="Ensembl"/>
        </authorList>
    </citation>
    <scope>IDENTIFICATION</scope>
</reference>
<feature type="region of interest" description="Disordered" evidence="4">
    <location>
        <begin position="1"/>
        <end position="95"/>
    </location>
</feature>
<evidence type="ECO:0000256" key="2">
    <source>
        <dbReference type="ARBA" id="ARBA00006076"/>
    </source>
</evidence>